<name>A0A6I4TXS6_9SPHN</name>
<evidence type="ECO:0000313" key="3">
    <source>
        <dbReference type="Proteomes" id="UP000469430"/>
    </source>
</evidence>
<protein>
    <submittedName>
        <fullName evidence="2">DUF3325 family protein</fullName>
    </submittedName>
</protein>
<dbReference type="Proteomes" id="UP000469430">
    <property type="component" value="Unassembled WGS sequence"/>
</dbReference>
<comment type="caution">
    <text evidence="2">The sequence shown here is derived from an EMBL/GenBank/DDBJ whole genome shotgun (WGS) entry which is preliminary data.</text>
</comment>
<keyword evidence="1" id="KW-0812">Transmembrane</keyword>
<dbReference type="RefSeq" id="WP_161392460.1">
    <property type="nucleotide sequence ID" value="NZ_JBHSCP010000003.1"/>
</dbReference>
<sequence length="94" mass="10306">MIDILLLFATWACGALGFALLAFSQLPHWRLLPQPRADQPPGWLRPLGWGLLGAAILPAIARDGIAFGLLLWIGVLTLSACAIVWLLMRLTHRP</sequence>
<evidence type="ECO:0000256" key="1">
    <source>
        <dbReference type="SAM" id="Phobius"/>
    </source>
</evidence>
<dbReference type="Pfam" id="PF11804">
    <property type="entry name" value="DUF3325"/>
    <property type="match status" value="1"/>
</dbReference>
<accession>A0A6I4TXS6</accession>
<dbReference type="InterPro" id="IPR021762">
    <property type="entry name" value="DUF3325"/>
</dbReference>
<gene>
    <name evidence="2" type="ORF">GRI97_17265</name>
</gene>
<organism evidence="2 3">
    <name type="scientific">Croceibacterium xixiisoli</name>
    <dbReference type="NCBI Taxonomy" id="1476466"/>
    <lineage>
        <taxon>Bacteria</taxon>
        <taxon>Pseudomonadati</taxon>
        <taxon>Pseudomonadota</taxon>
        <taxon>Alphaproteobacteria</taxon>
        <taxon>Sphingomonadales</taxon>
        <taxon>Erythrobacteraceae</taxon>
        <taxon>Croceibacterium</taxon>
    </lineage>
</organism>
<keyword evidence="3" id="KW-1185">Reference proteome</keyword>
<proteinExistence type="predicted"/>
<keyword evidence="1" id="KW-1133">Transmembrane helix</keyword>
<dbReference type="AlphaFoldDB" id="A0A6I4TXS6"/>
<reference evidence="2 3" key="1">
    <citation type="submission" date="2019-12" db="EMBL/GenBank/DDBJ databases">
        <title>Genomic-based taxomic classification of the family Erythrobacteraceae.</title>
        <authorList>
            <person name="Xu L."/>
        </authorList>
    </citation>
    <scope>NUCLEOTIDE SEQUENCE [LARGE SCALE GENOMIC DNA]</scope>
    <source>
        <strain evidence="2 3">S36</strain>
    </source>
</reference>
<feature type="transmembrane region" description="Helical" evidence="1">
    <location>
        <begin position="43"/>
        <end position="60"/>
    </location>
</feature>
<evidence type="ECO:0000313" key="2">
    <source>
        <dbReference type="EMBL" id="MXP00743.1"/>
    </source>
</evidence>
<keyword evidence="1" id="KW-0472">Membrane</keyword>
<feature type="transmembrane region" description="Helical" evidence="1">
    <location>
        <begin position="67"/>
        <end position="88"/>
    </location>
</feature>
<dbReference type="EMBL" id="WTYJ01000004">
    <property type="protein sequence ID" value="MXP00743.1"/>
    <property type="molecule type" value="Genomic_DNA"/>
</dbReference>